<evidence type="ECO:0000313" key="3">
    <source>
        <dbReference type="Proteomes" id="UP001501237"/>
    </source>
</evidence>
<comment type="caution">
    <text evidence="2">The sequence shown here is derived from an EMBL/GenBank/DDBJ whole genome shotgun (WGS) entry which is preliminary data.</text>
</comment>
<gene>
    <name evidence="2" type="ORF">GCM10010468_55550</name>
</gene>
<organism evidence="2 3">
    <name type="scientific">Actinocorallia longicatena</name>
    <dbReference type="NCBI Taxonomy" id="111803"/>
    <lineage>
        <taxon>Bacteria</taxon>
        <taxon>Bacillati</taxon>
        <taxon>Actinomycetota</taxon>
        <taxon>Actinomycetes</taxon>
        <taxon>Streptosporangiales</taxon>
        <taxon>Thermomonosporaceae</taxon>
        <taxon>Actinocorallia</taxon>
    </lineage>
</organism>
<name>A0ABP6QIK0_9ACTN</name>
<keyword evidence="3" id="KW-1185">Reference proteome</keyword>
<accession>A0ABP6QIK0</accession>
<dbReference type="Proteomes" id="UP001501237">
    <property type="component" value="Unassembled WGS sequence"/>
</dbReference>
<protein>
    <submittedName>
        <fullName evidence="2">Uncharacterized protein</fullName>
    </submittedName>
</protein>
<evidence type="ECO:0000256" key="1">
    <source>
        <dbReference type="SAM" id="MobiDB-lite"/>
    </source>
</evidence>
<reference evidence="3" key="1">
    <citation type="journal article" date="2019" name="Int. J. Syst. Evol. Microbiol.">
        <title>The Global Catalogue of Microorganisms (GCM) 10K type strain sequencing project: providing services to taxonomists for standard genome sequencing and annotation.</title>
        <authorList>
            <consortium name="The Broad Institute Genomics Platform"/>
            <consortium name="The Broad Institute Genome Sequencing Center for Infectious Disease"/>
            <person name="Wu L."/>
            <person name="Ma J."/>
        </authorList>
    </citation>
    <scope>NUCLEOTIDE SEQUENCE [LARGE SCALE GENOMIC DNA]</scope>
    <source>
        <strain evidence="3">JCM 9377</strain>
    </source>
</reference>
<dbReference type="RefSeq" id="WP_344833936.1">
    <property type="nucleotide sequence ID" value="NZ_BAAAUV010000016.1"/>
</dbReference>
<sequence length="107" mass="11718">MSSATPLPKTGEVFFDARGDQRAMRLSWHPDADVVVLSLWNQGTCVATFRLASTEITPFIEALAQGLPQQPRGRRHAPAPVTAPQDVIPPSPAEDIPLTGQYQHPRH</sequence>
<proteinExistence type="predicted"/>
<dbReference type="EMBL" id="BAAAUV010000016">
    <property type="protein sequence ID" value="GAA3226965.1"/>
    <property type="molecule type" value="Genomic_DNA"/>
</dbReference>
<feature type="region of interest" description="Disordered" evidence="1">
    <location>
        <begin position="67"/>
        <end position="107"/>
    </location>
</feature>
<evidence type="ECO:0000313" key="2">
    <source>
        <dbReference type="EMBL" id="GAA3226965.1"/>
    </source>
</evidence>